<organism evidence="2 3">
    <name type="scientific">Dendrobium nobile</name>
    <name type="common">Orchid</name>
    <dbReference type="NCBI Taxonomy" id="94219"/>
    <lineage>
        <taxon>Eukaryota</taxon>
        <taxon>Viridiplantae</taxon>
        <taxon>Streptophyta</taxon>
        <taxon>Embryophyta</taxon>
        <taxon>Tracheophyta</taxon>
        <taxon>Spermatophyta</taxon>
        <taxon>Magnoliopsida</taxon>
        <taxon>Liliopsida</taxon>
        <taxon>Asparagales</taxon>
        <taxon>Orchidaceae</taxon>
        <taxon>Epidendroideae</taxon>
        <taxon>Malaxideae</taxon>
        <taxon>Dendrobiinae</taxon>
        <taxon>Dendrobium</taxon>
    </lineage>
</organism>
<dbReference type="PANTHER" id="PTHR31635">
    <property type="entry name" value="REVERSE TRANSCRIPTASE DOMAIN-CONTAINING PROTEIN-RELATED"/>
    <property type="match status" value="1"/>
</dbReference>
<comment type="caution">
    <text evidence="2">The sequence shown here is derived from an EMBL/GenBank/DDBJ whole genome shotgun (WGS) entry which is preliminary data.</text>
</comment>
<dbReference type="SUPFAM" id="SSF56219">
    <property type="entry name" value="DNase I-like"/>
    <property type="match status" value="1"/>
</dbReference>
<dbReference type="PANTHER" id="PTHR31635:SF196">
    <property type="entry name" value="REVERSE TRANSCRIPTASE DOMAIN-CONTAINING PROTEIN-RELATED"/>
    <property type="match status" value="1"/>
</dbReference>
<keyword evidence="3" id="KW-1185">Reference proteome</keyword>
<dbReference type="CDD" id="cd01650">
    <property type="entry name" value="RT_nLTR_like"/>
    <property type="match status" value="1"/>
</dbReference>
<dbReference type="InterPro" id="IPR036691">
    <property type="entry name" value="Endo/exonu/phosph_ase_sf"/>
</dbReference>
<dbReference type="Proteomes" id="UP000829196">
    <property type="component" value="Unassembled WGS sequence"/>
</dbReference>
<proteinExistence type="predicted"/>
<dbReference type="InterPro" id="IPR043502">
    <property type="entry name" value="DNA/RNA_pol_sf"/>
</dbReference>
<reference evidence="2" key="1">
    <citation type="journal article" date="2022" name="Front. Genet.">
        <title>Chromosome-Scale Assembly of the Dendrobium nobile Genome Provides Insights Into the Molecular Mechanism of the Biosynthesis of the Medicinal Active Ingredient of Dendrobium.</title>
        <authorList>
            <person name="Xu Q."/>
            <person name="Niu S.-C."/>
            <person name="Li K.-L."/>
            <person name="Zheng P.-J."/>
            <person name="Zhang X.-J."/>
            <person name="Jia Y."/>
            <person name="Liu Y."/>
            <person name="Niu Y.-X."/>
            <person name="Yu L.-H."/>
            <person name="Chen D.-F."/>
            <person name="Zhang G.-Q."/>
        </authorList>
    </citation>
    <scope>NUCLEOTIDE SEQUENCE</scope>
    <source>
        <tissue evidence="2">Leaf</tissue>
    </source>
</reference>
<dbReference type="OrthoDB" id="1428983at2759"/>
<dbReference type="SUPFAM" id="SSF56672">
    <property type="entry name" value="DNA/RNA polymerases"/>
    <property type="match status" value="1"/>
</dbReference>
<dbReference type="Pfam" id="PF00078">
    <property type="entry name" value="RVT_1"/>
    <property type="match status" value="1"/>
</dbReference>
<accession>A0A8T3B2X5</accession>
<feature type="domain" description="Reverse transcriptase" evidence="1">
    <location>
        <begin position="709"/>
        <end position="969"/>
    </location>
</feature>
<dbReference type="PROSITE" id="PS50878">
    <property type="entry name" value="RT_POL"/>
    <property type="match status" value="1"/>
</dbReference>
<dbReference type="Gene3D" id="3.60.10.10">
    <property type="entry name" value="Endonuclease/exonuclease/phosphatase"/>
    <property type="match status" value="1"/>
</dbReference>
<dbReference type="AlphaFoldDB" id="A0A8T3B2X5"/>
<evidence type="ECO:0000259" key="1">
    <source>
        <dbReference type="PROSITE" id="PS50878"/>
    </source>
</evidence>
<dbReference type="EMBL" id="JAGYWB010000012">
    <property type="protein sequence ID" value="KAI0502711.1"/>
    <property type="molecule type" value="Genomic_DNA"/>
</dbReference>
<evidence type="ECO:0000313" key="3">
    <source>
        <dbReference type="Proteomes" id="UP000829196"/>
    </source>
</evidence>
<sequence length="1114" mass="126255">MKLGLQQEGVLSGGPWFVNGSIVGMEKWSLEFSTLSLKGLTSPIWIRMPHLPLQCWDEVNVARIASSIGKPLMILKAGGNPGTETNIGVSREDKVAGDVQGENSNPSYGPWIMWVKMAGTHDDLNGKITLVNGNCDKVKDIVADTQLEEGEIPDEEEEAAIGRDFEWLVNSTVEVADSIEAPSKIIGMFPAAIHHVVPVCLNKFSMLDGVKEDRIEGACVKISSGGCDSEGVHPGCEGSLFTGRIGKGAGSSGDMVKRKLAKELRALGPIKISSRGRSVDGGSKKKGLLETKISSMEKDLFVRMMGLGWDYFLLPSEGLSGGITVFWRSDLASFFVLKTSDQCVIGDLNVFNKGVWMISIVYASKETLKRKHLWEVVQEASNRDIPSIVGGDFNCILAQEDKKGGKRFKINEGSLDMLKFMHENDYHEVGFVGPRYTWCNNKSGGGRIFERLDRCILNSLAINKIQITLVRHLAKVASDHCPIVFKMFETLCKGRSGMKFEDTWLSFKTAEHIVSSRWKRPFLGDDMEVLNKKCKKALKNLFYWSKARLKNFSLEKDKLKAEILVLQEKESRHGWQRVKAKWIKDGDENTKIFHSFANSRRNVNLISQVKDSNEVLSDDPGTIEEVFMRFFQVKWKSRICSFAGWPKPWASLLDSDKNLLNRELDEAEISEVILNLGNNRAPGFDGISYSFFKAFWMIIRVDVVRAVQQFFNTGLMNRDWKDTLVVLIPKSSNPNIPSAYHLISLCNSIYKIVAKILLNRMVEIMPRIISEEQAAFVKGRSISNHLLLAQEVFNKLRFSKACNGFLAIKVDMEQAYDSMYWSTLERMLIELGFPSRFVHLVMECIIDPRFSIVINGSNSGWIEGKSGFRQGCPLSPFLFILCSQLLSNAFRSRGNEVGIRIFTNAQRISHLLFADDILLFLEAKENVMKEVRKRRLVLVKSVFLSLPVFTMTHSLILMKTLMEFEKICRDFIWNKCDGKRGLHYMACEQVCKPKEYGGWDVQSAMARKDAMRAKFAWKLIDKPESMLRRQLNAKYGANLWKYRLYGRSSCTWKILFSGWNALREFVGWKVADVVKINVLKDIWIMDKSLIRWPMFVATFEDEDVTLDCFITDGC</sequence>
<protein>
    <recommendedName>
        <fullName evidence="1">Reverse transcriptase domain-containing protein</fullName>
    </recommendedName>
</protein>
<dbReference type="InterPro" id="IPR000477">
    <property type="entry name" value="RT_dom"/>
</dbReference>
<evidence type="ECO:0000313" key="2">
    <source>
        <dbReference type="EMBL" id="KAI0502711.1"/>
    </source>
</evidence>
<gene>
    <name evidence="2" type="ORF">KFK09_017668</name>
</gene>
<name>A0A8T3B2X5_DENNO</name>